<evidence type="ECO:0000256" key="4">
    <source>
        <dbReference type="SAM" id="MobiDB-lite"/>
    </source>
</evidence>
<dbReference type="Pfam" id="PF00515">
    <property type="entry name" value="TPR_1"/>
    <property type="match status" value="1"/>
</dbReference>
<dbReference type="PANTHER" id="PTHR44943:SF8">
    <property type="entry name" value="TPR REPEAT-CONTAINING PROTEIN MJ0263"/>
    <property type="match status" value="1"/>
</dbReference>
<dbReference type="OrthoDB" id="5294075at2"/>
<keyword evidence="5" id="KW-0732">Signal</keyword>
<dbReference type="Gene3D" id="1.25.40.10">
    <property type="entry name" value="Tetratricopeptide repeat domain"/>
    <property type="match status" value="2"/>
</dbReference>
<sequence length="243" mass="26075">MTDQSRFYPWSFLRRDTRLATLALAIAAGFATGAASLPAHAQALPTPAPTPELQTPQQQSESAINKLAGARRYDDALKAAEAHIKQYPRDAQVRFTRARMLMELNRRPEAIDAFVALTQDFPELPEPYNNLAALYAQQGDYEKARADLEMAIRTNPNFAVAYANLGDVYAKLAQQAYAQSLRIAPTARVRDKAAQLDRMLGGPVKAPAKAMPASATGAANAGDGTASKTIEAKPAPASAAVAH</sequence>
<feature type="chain" id="PRO_5023006076" evidence="5">
    <location>
        <begin position="42"/>
        <end position="243"/>
    </location>
</feature>
<evidence type="ECO:0000313" key="7">
    <source>
        <dbReference type="Proteomes" id="UP000414233"/>
    </source>
</evidence>
<evidence type="ECO:0000313" key="6">
    <source>
        <dbReference type="EMBL" id="VVE59019.1"/>
    </source>
</evidence>
<feature type="signal peptide" evidence="5">
    <location>
        <begin position="1"/>
        <end position="41"/>
    </location>
</feature>
<organism evidence="6 7">
    <name type="scientific">Pandoraea terrae</name>
    <dbReference type="NCBI Taxonomy" id="1537710"/>
    <lineage>
        <taxon>Bacteria</taxon>
        <taxon>Pseudomonadati</taxon>
        <taxon>Pseudomonadota</taxon>
        <taxon>Betaproteobacteria</taxon>
        <taxon>Burkholderiales</taxon>
        <taxon>Burkholderiaceae</taxon>
        <taxon>Pandoraea</taxon>
    </lineage>
</organism>
<feature type="repeat" description="TPR" evidence="3">
    <location>
        <begin position="125"/>
        <end position="158"/>
    </location>
</feature>
<evidence type="ECO:0000256" key="1">
    <source>
        <dbReference type="ARBA" id="ARBA00022737"/>
    </source>
</evidence>
<keyword evidence="1" id="KW-0677">Repeat</keyword>
<protein>
    <submittedName>
        <fullName evidence="6">Tetratricopeptide repeat protein</fullName>
    </submittedName>
</protein>
<dbReference type="PROSITE" id="PS50293">
    <property type="entry name" value="TPR_REGION"/>
    <property type="match status" value="1"/>
</dbReference>
<reference evidence="6 7" key="1">
    <citation type="submission" date="2019-08" db="EMBL/GenBank/DDBJ databases">
        <authorList>
            <person name="Peeters C."/>
        </authorList>
    </citation>
    <scope>NUCLEOTIDE SEQUENCE [LARGE SCALE GENOMIC DNA]</scope>
    <source>
        <strain evidence="6 7">LMG 30175</strain>
    </source>
</reference>
<proteinExistence type="predicted"/>
<dbReference type="Proteomes" id="UP000414233">
    <property type="component" value="Unassembled WGS sequence"/>
</dbReference>
<evidence type="ECO:0000256" key="2">
    <source>
        <dbReference type="ARBA" id="ARBA00022803"/>
    </source>
</evidence>
<gene>
    <name evidence="6" type="ORF">PTE30175_05349</name>
</gene>
<accession>A0A5E4ZCL7</accession>
<name>A0A5E4ZCL7_9BURK</name>
<feature type="region of interest" description="Disordered" evidence="4">
    <location>
        <begin position="205"/>
        <end position="243"/>
    </location>
</feature>
<keyword evidence="2 3" id="KW-0802">TPR repeat</keyword>
<dbReference type="PANTHER" id="PTHR44943">
    <property type="entry name" value="CELLULOSE SYNTHASE OPERON PROTEIN C"/>
    <property type="match status" value="1"/>
</dbReference>
<dbReference type="InterPro" id="IPR019734">
    <property type="entry name" value="TPR_rpt"/>
</dbReference>
<dbReference type="InterPro" id="IPR051685">
    <property type="entry name" value="Ycf3/AcsC/BcsC/TPR_MFPF"/>
</dbReference>
<dbReference type="PROSITE" id="PS50005">
    <property type="entry name" value="TPR"/>
    <property type="match status" value="1"/>
</dbReference>
<evidence type="ECO:0000256" key="3">
    <source>
        <dbReference type="PROSITE-ProRule" id="PRU00339"/>
    </source>
</evidence>
<dbReference type="SUPFAM" id="SSF48452">
    <property type="entry name" value="TPR-like"/>
    <property type="match status" value="1"/>
</dbReference>
<feature type="compositionally biased region" description="Low complexity" evidence="4">
    <location>
        <begin position="213"/>
        <end position="243"/>
    </location>
</feature>
<feature type="compositionally biased region" description="Polar residues" evidence="4">
    <location>
        <begin position="52"/>
        <end position="61"/>
    </location>
</feature>
<dbReference type="AlphaFoldDB" id="A0A5E4ZCL7"/>
<keyword evidence="7" id="KW-1185">Reference proteome</keyword>
<dbReference type="InterPro" id="IPR011990">
    <property type="entry name" value="TPR-like_helical_dom_sf"/>
</dbReference>
<evidence type="ECO:0000256" key="5">
    <source>
        <dbReference type="SAM" id="SignalP"/>
    </source>
</evidence>
<dbReference type="RefSeq" id="WP_150700071.1">
    <property type="nucleotide sequence ID" value="NZ_CABPRZ010000039.1"/>
</dbReference>
<feature type="region of interest" description="Disordered" evidence="4">
    <location>
        <begin position="41"/>
        <end position="61"/>
    </location>
</feature>
<dbReference type="EMBL" id="CABPRZ010000039">
    <property type="protein sequence ID" value="VVE59019.1"/>
    <property type="molecule type" value="Genomic_DNA"/>
</dbReference>
<dbReference type="SMART" id="SM00028">
    <property type="entry name" value="TPR"/>
    <property type="match status" value="3"/>
</dbReference>
<dbReference type="Pfam" id="PF13432">
    <property type="entry name" value="TPR_16"/>
    <property type="match status" value="1"/>
</dbReference>